<reference evidence="8 9" key="1">
    <citation type="submission" date="2016-11" db="EMBL/GenBank/DDBJ databases">
        <authorList>
            <person name="Jaros S."/>
            <person name="Januszkiewicz K."/>
            <person name="Wedrychowicz H."/>
        </authorList>
    </citation>
    <scope>NUCLEOTIDE SEQUENCE [LARGE SCALE GENOMIC DNA]</scope>
    <source>
        <strain evidence="8 9">DSM 17918</strain>
    </source>
</reference>
<feature type="transmembrane region" description="Helical" evidence="7">
    <location>
        <begin position="160"/>
        <end position="176"/>
    </location>
</feature>
<keyword evidence="8" id="KW-0449">Lipoprotein</keyword>
<dbReference type="STRING" id="1121256.SAMN02746089_00224"/>
<evidence type="ECO:0000313" key="9">
    <source>
        <dbReference type="Proteomes" id="UP000184088"/>
    </source>
</evidence>
<comment type="function">
    <text evidence="7">Catalyzes the transfer of the diacylglyceryl group from phosphatidylglycerol to the sulfhydryl group of the N-terminal cysteine of a prolipoprotein, the first step in the formation of mature lipoproteins.</text>
</comment>
<comment type="pathway">
    <text evidence="7">Protein modification; lipoprotein biosynthesis (diacylglyceryl transfer).</text>
</comment>
<evidence type="ECO:0000256" key="4">
    <source>
        <dbReference type="ARBA" id="ARBA00022692"/>
    </source>
</evidence>
<dbReference type="Proteomes" id="UP000184088">
    <property type="component" value="Unassembled WGS sequence"/>
</dbReference>
<feature type="transmembrane region" description="Helical" evidence="7">
    <location>
        <begin position="91"/>
        <end position="109"/>
    </location>
</feature>
<feature type="binding site" evidence="7">
    <location>
        <position position="135"/>
    </location>
    <ligand>
        <name>a 1,2-diacyl-sn-glycero-3-phospho-(1'-sn-glycerol)</name>
        <dbReference type="ChEBI" id="CHEBI:64716"/>
    </ligand>
</feature>
<comment type="catalytic activity">
    <reaction evidence="7">
        <text>L-cysteinyl-[prolipoprotein] + a 1,2-diacyl-sn-glycero-3-phospho-(1'-sn-glycerol) = an S-1,2-diacyl-sn-glyceryl-L-cysteinyl-[prolipoprotein] + sn-glycerol 1-phosphate + H(+)</text>
        <dbReference type="Rhea" id="RHEA:56712"/>
        <dbReference type="Rhea" id="RHEA-COMP:14679"/>
        <dbReference type="Rhea" id="RHEA-COMP:14680"/>
        <dbReference type="ChEBI" id="CHEBI:15378"/>
        <dbReference type="ChEBI" id="CHEBI:29950"/>
        <dbReference type="ChEBI" id="CHEBI:57685"/>
        <dbReference type="ChEBI" id="CHEBI:64716"/>
        <dbReference type="ChEBI" id="CHEBI:140658"/>
        <dbReference type="EC" id="2.5.1.145"/>
    </reaction>
</comment>
<evidence type="ECO:0000313" key="8">
    <source>
        <dbReference type="EMBL" id="SHE39803.1"/>
    </source>
</evidence>
<keyword evidence="6 7" id="KW-0472">Membrane</keyword>
<feature type="transmembrane region" description="Helical" evidence="7">
    <location>
        <begin position="12"/>
        <end position="36"/>
    </location>
</feature>
<keyword evidence="4 7" id="KW-0812">Transmembrane</keyword>
<dbReference type="Pfam" id="PF01790">
    <property type="entry name" value="LGT"/>
    <property type="match status" value="1"/>
</dbReference>
<comment type="subcellular location">
    <subcellularLocation>
        <location evidence="7">Cell membrane</location>
        <topology evidence="7">Multi-pass membrane protein</topology>
    </subcellularLocation>
</comment>
<proteinExistence type="inferred from homology"/>
<gene>
    <name evidence="7" type="primary">lgt</name>
    <name evidence="8" type="ORF">SAMN02746089_00224</name>
</gene>
<evidence type="ECO:0000256" key="7">
    <source>
        <dbReference type="HAMAP-Rule" id="MF_01147"/>
    </source>
</evidence>
<evidence type="ECO:0000256" key="6">
    <source>
        <dbReference type="ARBA" id="ARBA00023136"/>
    </source>
</evidence>
<feature type="transmembrane region" description="Helical" evidence="7">
    <location>
        <begin position="121"/>
        <end position="140"/>
    </location>
</feature>
<dbReference type="EC" id="2.5.1.145" evidence="7"/>
<dbReference type="NCBIfam" id="NF000779">
    <property type="entry name" value="PRK00052.3-5"/>
    <property type="match status" value="1"/>
</dbReference>
<organism evidence="8 9">
    <name type="scientific">Caldanaerobius fijiensis DSM 17918</name>
    <dbReference type="NCBI Taxonomy" id="1121256"/>
    <lineage>
        <taxon>Bacteria</taxon>
        <taxon>Bacillati</taxon>
        <taxon>Bacillota</taxon>
        <taxon>Clostridia</taxon>
        <taxon>Thermoanaerobacterales</taxon>
        <taxon>Thermoanaerobacteraceae</taxon>
        <taxon>Caldanaerobius</taxon>
    </lineage>
</organism>
<keyword evidence="5 7" id="KW-1133">Transmembrane helix</keyword>
<accession>A0A1M4T5J1</accession>
<evidence type="ECO:0000256" key="2">
    <source>
        <dbReference type="ARBA" id="ARBA00022475"/>
    </source>
</evidence>
<feature type="transmembrane region" description="Helical" evidence="7">
    <location>
        <begin position="221"/>
        <end position="241"/>
    </location>
</feature>
<keyword evidence="9" id="KW-1185">Reference proteome</keyword>
<dbReference type="AlphaFoldDB" id="A0A1M4T5J1"/>
<comment type="similarity">
    <text evidence="1 7">Belongs to the Lgt family.</text>
</comment>
<protein>
    <recommendedName>
        <fullName evidence="7">Phosphatidylglycerol--prolipoprotein diacylglyceryl transferase</fullName>
        <ecNumber evidence="7">2.5.1.145</ecNumber>
    </recommendedName>
</protein>
<name>A0A1M4T5J1_9THEO</name>
<dbReference type="HAMAP" id="MF_01147">
    <property type="entry name" value="Lgt"/>
    <property type="match status" value="1"/>
</dbReference>
<feature type="transmembrane region" description="Helical" evidence="7">
    <location>
        <begin position="48"/>
        <end position="71"/>
    </location>
</feature>
<dbReference type="PANTHER" id="PTHR30589">
    <property type="entry name" value="PROLIPOPROTEIN DIACYLGLYCERYL TRANSFERASE"/>
    <property type="match status" value="1"/>
</dbReference>
<dbReference type="PANTHER" id="PTHR30589:SF0">
    <property type="entry name" value="PHOSPHATIDYLGLYCEROL--PROLIPOPROTEIN DIACYLGLYCERYL TRANSFERASE"/>
    <property type="match status" value="1"/>
</dbReference>
<dbReference type="EMBL" id="FQVH01000001">
    <property type="protein sequence ID" value="SHE39803.1"/>
    <property type="molecule type" value="Genomic_DNA"/>
</dbReference>
<sequence length="254" mass="28959">MELPLNPIAFHIGPIAVHWYGIFMAISIGIGMYYLYKKAIANGYDDDFITNLLLLVVICGVIGARLMFVLTNTPQWFINDPLQILKVYQGGLSWHGAVLGGFLAGLWYCRKKGKRINPLEDYAVVGLAVGNILVRIGNIFNHEVLGRTTIFAFRRWPDQLIGVSIGIILLIRYFYLQKKGVPEGYQFWSFIFYYQLIRGVVEETFKDTPLLLPIYYNRALGIGLLTTTQVVTPFILLLAYWMMVRVKKDAQIPN</sequence>
<dbReference type="GO" id="GO:0008961">
    <property type="term" value="F:phosphatidylglycerol-prolipoprotein diacylglyceryl transferase activity"/>
    <property type="evidence" value="ECO:0007669"/>
    <property type="project" value="UniProtKB-UniRule"/>
</dbReference>
<dbReference type="GO" id="GO:0005886">
    <property type="term" value="C:plasma membrane"/>
    <property type="evidence" value="ECO:0007669"/>
    <property type="project" value="UniProtKB-SubCell"/>
</dbReference>
<keyword evidence="2 7" id="KW-1003">Cell membrane</keyword>
<dbReference type="OrthoDB" id="871140at2"/>
<dbReference type="InterPro" id="IPR001640">
    <property type="entry name" value="Lgt"/>
</dbReference>
<evidence type="ECO:0000256" key="3">
    <source>
        <dbReference type="ARBA" id="ARBA00022679"/>
    </source>
</evidence>
<evidence type="ECO:0000256" key="5">
    <source>
        <dbReference type="ARBA" id="ARBA00022989"/>
    </source>
</evidence>
<dbReference type="GO" id="GO:0042158">
    <property type="term" value="P:lipoprotein biosynthetic process"/>
    <property type="evidence" value="ECO:0007669"/>
    <property type="project" value="UniProtKB-UniRule"/>
</dbReference>
<dbReference type="UniPathway" id="UPA00664"/>
<evidence type="ECO:0000256" key="1">
    <source>
        <dbReference type="ARBA" id="ARBA00007150"/>
    </source>
</evidence>
<keyword evidence="3 7" id="KW-0808">Transferase</keyword>
<dbReference type="RefSeq" id="WP_073341234.1">
    <property type="nucleotide sequence ID" value="NZ_FQVH01000001.1"/>
</dbReference>